<reference evidence="2 3" key="1">
    <citation type="submission" date="2019-04" db="EMBL/GenBank/DDBJ databases">
        <title>The sequence and de novo assembly of Takifugu bimaculatus genome using PacBio and Hi-C technologies.</title>
        <authorList>
            <person name="Xu P."/>
            <person name="Liu B."/>
            <person name="Zhou Z."/>
        </authorList>
    </citation>
    <scope>NUCLEOTIDE SEQUENCE [LARGE SCALE GENOMIC DNA]</scope>
    <source>
        <strain evidence="2">TB-2018</strain>
        <tissue evidence="2">Muscle</tissue>
    </source>
</reference>
<comment type="caution">
    <text evidence="2">The sequence shown here is derived from an EMBL/GenBank/DDBJ whole genome shotgun (WGS) entry which is preliminary data.</text>
</comment>
<proteinExistence type="predicted"/>
<evidence type="ECO:0000256" key="1">
    <source>
        <dbReference type="SAM" id="MobiDB-lite"/>
    </source>
</evidence>
<dbReference type="AlphaFoldDB" id="A0A4Z2BQ71"/>
<dbReference type="Proteomes" id="UP000516260">
    <property type="component" value="Chromosome 2"/>
</dbReference>
<name>A0A4Z2BQ71_9TELE</name>
<evidence type="ECO:0000313" key="2">
    <source>
        <dbReference type="EMBL" id="TNM93726.1"/>
    </source>
</evidence>
<feature type="compositionally biased region" description="Basic and acidic residues" evidence="1">
    <location>
        <begin position="84"/>
        <end position="103"/>
    </location>
</feature>
<feature type="region of interest" description="Disordered" evidence="1">
    <location>
        <begin position="83"/>
        <end position="103"/>
    </location>
</feature>
<dbReference type="EMBL" id="SWLE01000012">
    <property type="protein sequence ID" value="TNM93726.1"/>
    <property type="molecule type" value="Genomic_DNA"/>
</dbReference>
<organism evidence="2 3">
    <name type="scientific">Takifugu bimaculatus</name>
    <dbReference type="NCBI Taxonomy" id="433685"/>
    <lineage>
        <taxon>Eukaryota</taxon>
        <taxon>Metazoa</taxon>
        <taxon>Chordata</taxon>
        <taxon>Craniata</taxon>
        <taxon>Vertebrata</taxon>
        <taxon>Euteleostomi</taxon>
        <taxon>Actinopterygii</taxon>
        <taxon>Neopterygii</taxon>
        <taxon>Teleostei</taxon>
        <taxon>Neoteleostei</taxon>
        <taxon>Acanthomorphata</taxon>
        <taxon>Eupercaria</taxon>
        <taxon>Tetraodontiformes</taxon>
        <taxon>Tetradontoidea</taxon>
        <taxon>Tetraodontidae</taxon>
        <taxon>Takifugu</taxon>
    </lineage>
</organism>
<gene>
    <name evidence="2" type="ORF">fugu_001902</name>
</gene>
<keyword evidence="3" id="KW-1185">Reference proteome</keyword>
<accession>A0A4Z2BQ71</accession>
<protein>
    <submittedName>
        <fullName evidence="2">Uncharacterized protein</fullName>
    </submittedName>
</protein>
<evidence type="ECO:0000313" key="3">
    <source>
        <dbReference type="Proteomes" id="UP000516260"/>
    </source>
</evidence>
<sequence>MATSSGPSAEKVEASSSQPTLAMMYDYAATSPKSFPHTCSLCKTECIRMKDWIAHQNTVLHLTNCKLLRTRYPNWDGEITLGERVAKDDSKPSTSQDRHQREKHESLVLILPAINIATVVMKVDVTIKQPGEEIAQEKR</sequence>